<evidence type="ECO:0000313" key="3">
    <source>
        <dbReference type="Proteomes" id="UP000712600"/>
    </source>
</evidence>
<dbReference type="Proteomes" id="UP000712600">
    <property type="component" value="Unassembled WGS sequence"/>
</dbReference>
<evidence type="ECO:0000313" key="2">
    <source>
        <dbReference type="EMBL" id="KAF3535805.1"/>
    </source>
</evidence>
<feature type="region of interest" description="Disordered" evidence="1">
    <location>
        <begin position="1"/>
        <end position="111"/>
    </location>
</feature>
<feature type="compositionally biased region" description="Basic and acidic residues" evidence="1">
    <location>
        <begin position="27"/>
        <end position="59"/>
    </location>
</feature>
<proteinExistence type="predicted"/>
<accession>A0A8S9PW40</accession>
<comment type="caution">
    <text evidence="2">The sequence shown here is derived from an EMBL/GenBank/DDBJ whole genome shotgun (WGS) entry which is preliminary data.</text>
</comment>
<reference evidence="2" key="1">
    <citation type="submission" date="2019-12" db="EMBL/GenBank/DDBJ databases">
        <title>Genome sequencing and annotation of Brassica cretica.</title>
        <authorList>
            <person name="Studholme D.J."/>
            <person name="Sarris P."/>
        </authorList>
    </citation>
    <scope>NUCLEOTIDE SEQUENCE</scope>
    <source>
        <strain evidence="2">PFS-109/04</strain>
        <tissue evidence="2">Leaf</tissue>
    </source>
</reference>
<sequence>MATPSRVRSPGDHWTRYRPMRSLLPPEKTRDRSEGKDERRLSDEAERSVDQRNRERLGEETLSTPKKGDAETKVGRPSPEGKARTPEAKPADHQEKVRLRKQGPVRESETG</sequence>
<name>A0A8S9PW40_BRACR</name>
<feature type="compositionally biased region" description="Basic and acidic residues" evidence="1">
    <location>
        <begin position="66"/>
        <end position="97"/>
    </location>
</feature>
<gene>
    <name evidence="2" type="ORF">F2Q69_00020945</name>
</gene>
<protein>
    <submittedName>
        <fullName evidence="2">Uncharacterized protein</fullName>
    </submittedName>
</protein>
<dbReference type="AlphaFoldDB" id="A0A8S9PW40"/>
<organism evidence="2 3">
    <name type="scientific">Brassica cretica</name>
    <name type="common">Mustard</name>
    <dbReference type="NCBI Taxonomy" id="69181"/>
    <lineage>
        <taxon>Eukaryota</taxon>
        <taxon>Viridiplantae</taxon>
        <taxon>Streptophyta</taxon>
        <taxon>Embryophyta</taxon>
        <taxon>Tracheophyta</taxon>
        <taxon>Spermatophyta</taxon>
        <taxon>Magnoliopsida</taxon>
        <taxon>eudicotyledons</taxon>
        <taxon>Gunneridae</taxon>
        <taxon>Pentapetalae</taxon>
        <taxon>rosids</taxon>
        <taxon>malvids</taxon>
        <taxon>Brassicales</taxon>
        <taxon>Brassicaceae</taxon>
        <taxon>Brassiceae</taxon>
        <taxon>Brassica</taxon>
    </lineage>
</organism>
<dbReference type="EMBL" id="QGKX02001290">
    <property type="protein sequence ID" value="KAF3535805.1"/>
    <property type="molecule type" value="Genomic_DNA"/>
</dbReference>
<evidence type="ECO:0000256" key="1">
    <source>
        <dbReference type="SAM" id="MobiDB-lite"/>
    </source>
</evidence>